<dbReference type="InterPro" id="IPR000719">
    <property type="entry name" value="Prot_kinase_dom"/>
</dbReference>
<dbReference type="EMBL" id="BMVF01000005">
    <property type="protein sequence ID" value="GHD87812.1"/>
    <property type="molecule type" value="Genomic_DNA"/>
</dbReference>
<evidence type="ECO:0000256" key="6">
    <source>
        <dbReference type="ARBA" id="ARBA00022840"/>
    </source>
</evidence>
<keyword evidence="6 7" id="KW-0067">ATP-binding</keyword>
<evidence type="ECO:0000256" key="5">
    <source>
        <dbReference type="ARBA" id="ARBA00022777"/>
    </source>
</evidence>
<dbReference type="SUPFAM" id="SSF56112">
    <property type="entry name" value="Protein kinase-like (PK-like)"/>
    <property type="match status" value="1"/>
</dbReference>
<feature type="domain" description="Protein kinase" evidence="10">
    <location>
        <begin position="7"/>
        <end position="263"/>
    </location>
</feature>
<keyword evidence="9" id="KW-0812">Transmembrane</keyword>
<evidence type="ECO:0000313" key="11">
    <source>
        <dbReference type="EMBL" id="GHD87812.1"/>
    </source>
</evidence>
<name>A0A919CUZ2_9ACTN</name>
<feature type="transmembrane region" description="Helical" evidence="9">
    <location>
        <begin position="399"/>
        <end position="418"/>
    </location>
</feature>
<feature type="binding site" evidence="7">
    <location>
        <position position="36"/>
    </location>
    <ligand>
        <name>ATP</name>
        <dbReference type="ChEBI" id="CHEBI:30616"/>
    </ligand>
</feature>
<dbReference type="CDD" id="cd14014">
    <property type="entry name" value="STKc_PknB_like"/>
    <property type="match status" value="1"/>
</dbReference>
<evidence type="ECO:0000256" key="8">
    <source>
        <dbReference type="SAM" id="MobiDB-lite"/>
    </source>
</evidence>
<dbReference type="AlphaFoldDB" id="A0A919CUZ2"/>
<evidence type="ECO:0000256" key="3">
    <source>
        <dbReference type="ARBA" id="ARBA00022679"/>
    </source>
</evidence>
<evidence type="ECO:0000313" key="12">
    <source>
        <dbReference type="Proteomes" id="UP000608955"/>
    </source>
</evidence>
<dbReference type="Gene3D" id="3.30.200.20">
    <property type="entry name" value="Phosphorylase Kinase, domain 1"/>
    <property type="match status" value="1"/>
</dbReference>
<evidence type="ECO:0000256" key="4">
    <source>
        <dbReference type="ARBA" id="ARBA00022741"/>
    </source>
</evidence>
<dbReference type="FunFam" id="1.10.510.10:FF:000021">
    <property type="entry name" value="Serine/threonine protein kinase"/>
    <property type="match status" value="1"/>
</dbReference>
<comment type="caution">
    <text evidence="11">The sequence shown here is derived from an EMBL/GenBank/DDBJ whole genome shotgun (WGS) entry which is preliminary data.</text>
</comment>
<keyword evidence="2" id="KW-0723">Serine/threonine-protein kinase</keyword>
<dbReference type="Pfam" id="PF00069">
    <property type="entry name" value="Pkinase"/>
    <property type="match status" value="1"/>
</dbReference>
<evidence type="ECO:0000256" key="2">
    <source>
        <dbReference type="ARBA" id="ARBA00022527"/>
    </source>
</evidence>
<dbReference type="InterPro" id="IPR011009">
    <property type="entry name" value="Kinase-like_dom_sf"/>
</dbReference>
<sequence>MLVADRYRLHAVIGRGGMGEVWRGLDEVLGRPVAVKLLLNDGADASAEARFRLEAQTSARLHHPHVVGTLDFGTWQDRWFLVMELVEGDSLAGELSTGGPLTPERLAQVAQQAAEGLAAAHAQGIVHRDIKPGNLLGDRDGTVRIGDFGIARFVDDPSAGLTTTGQIVGTGLYLAPERAIGTPASSASDLYSLGCVLYELAVGRPPFEADTATALLYQHVDAPPVPPSRRGATLPPAFEAYLLSMLAKQPGERPTARQVADWFGSGAWRGAPEPLPLEQPAAARHRGPQQPAPGGTRRRPAQPTGTRRRATGPAPARRSAPDTATGTRRRGPEQPGTGNQPPATVRPAPGLPGSAPAHPAPTGGAPASGLGTGWNTTVHRVPARRPGLRSSLRRHSRTTAVVAGTVLFLSALLLGMALF</sequence>
<dbReference type="GO" id="GO:0005524">
    <property type="term" value="F:ATP binding"/>
    <property type="evidence" value="ECO:0007669"/>
    <property type="project" value="UniProtKB-UniRule"/>
</dbReference>
<proteinExistence type="predicted"/>
<feature type="compositionally biased region" description="Low complexity" evidence="8">
    <location>
        <begin position="282"/>
        <end position="295"/>
    </location>
</feature>
<evidence type="ECO:0000256" key="1">
    <source>
        <dbReference type="ARBA" id="ARBA00012513"/>
    </source>
</evidence>
<dbReference type="EC" id="2.7.11.1" evidence="1"/>
<dbReference type="Gene3D" id="1.10.510.10">
    <property type="entry name" value="Transferase(Phosphotransferase) domain 1"/>
    <property type="match status" value="1"/>
</dbReference>
<keyword evidence="3" id="KW-0808">Transferase</keyword>
<reference evidence="11" key="2">
    <citation type="submission" date="2020-09" db="EMBL/GenBank/DDBJ databases">
        <authorList>
            <person name="Sun Q."/>
            <person name="Ohkuma M."/>
        </authorList>
    </citation>
    <scope>NUCLEOTIDE SEQUENCE</scope>
    <source>
        <strain evidence="11">JCM 4654</strain>
    </source>
</reference>
<dbReference type="GO" id="GO:0004674">
    <property type="term" value="F:protein serine/threonine kinase activity"/>
    <property type="evidence" value="ECO:0007669"/>
    <property type="project" value="UniProtKB-KW"/>
</dbReference>
<dbReference type="PROSITE" id="PS00107">
    <property type="entry name" value="PROTEIN_KINASE_ATP"/>
    <property type="match status" value="1"/>
</dbReference>
<keyword evidence="9" id="KW-1133">Transmembrane helix</keyword>
<dbReference type="RefSeq" id="WP_190177499.1">
    <property type="nucleotide sequence ID" value="NZ_BMVF01000005.1"/>
</dbReference>
<keyword evidence="5" id="KW-0418">Kinase</keyword>
<feature type="compositionally biased region" description="Low complexity" evidence="8">
    <location>
        <begin position="352"/>
        <end position="369"/>
    </location>
</feature>
<evidence type="ECO:0000256" key="7">
    <source>
        <dbReference type="PROSITE-ProRule" id="PRU10141"/>
    </source>
</evidence>
<keyword evidence="4 7" id="KW-0547">Nucleotide-binding</keyword>
<feature type="compositionally biased region" description="Basic residues" evidence="8">
    <location>
        <begin position="381"/>
        <end position="391"/>
    </location>
</feature>
<feature type="region of interest" description="Disordered" evidence="8">
    <location>
        <begin position="282"/>
        <end position="391"/>
    </location>
</feature>
<organism evidence="11 12">
    <name type="scientific">Streptomyces naganishii JCM 4654</name>
    <dbReference type="NCBI Taxonomy" id="1306179"/>
    <lineage>
        <taxon>Bacteria</taxon>
        <taxon>Bacillati</taxon>
        <taxon>Actinomycetota</taxon>
        <taxon>Actinomycetes</taxon>
        <taxon>Kitasatosporales</taxon>
        <taxon>Streptomycetaceae</taxon>
        <taxon>Streptomyces</taxon>
    </lineage>
</organism>
<dbReference type="PROSITE" id="PS50011">
    <property type="entry name" value="PROTEIN_KINASE_DOM"/>
    <property type="match status" value="1"/>
</dbReference>
<evidence type="ECO:0000259" key="10">
    <source>
        <dbReference type="PROSITE" id="PS50011"/>
    </source>
</evidence>
<dbReference type="InterPro" id="IPR017441">
    <property type="entry name" value="Protein_kinase_ATP_BS"/>
</dbReference>
<gene>
    <name evidence="11" type="ORF">GCM10010508_21170</name>
</gene>
<keyword evidence="12" id="KW-1185">Reference proteome</keyword>
<accession>A0A919CUZ2</accession>
<keyword evidence="9" id="KW-0472">Membrane</keyword>
<evidence type="ECO:0000256" key="9">
    <source>
        <dbReference type="SAM" id="Phobius"/>
    </source>
</evidence>
<dbReference type="PANTHER" id="PTHR43289">
    <property type="entry name" value="MITOGEN-ACTIVATED PROTEIN KINASE KINASE KINASE 20-RELATED"/>
    <property type="match status" value="1"/>
</dbReference>
<reference evidence="11" key="1">
    <citation type="journal article" date="2014" name="Int. J. Syst. Evol. Microbiol.">
        <title>Complete genome sequence of Corynebacterium casei LMG S-19264T (=DSM 44701T), isolated from a smear-ripened cheese.</title>
        <authorList>
            <consortium name="US DOE Joint Genome Institute (JGI-PGF)"/>
            <person name="Walter F."/>
            <person name="Albersmeier A."/>
            <person name="Kalinowski J."/>
            <person name="Ruckert C."/>
        </authorList>
    </citation>
    <scope>NUCLEOTIDE SEQUENCE</scope>
    <source>
        <strain evidence="11">JCM 4654</strain>
    </source>
</reference>
<protein>
    <recommendedName>
        <fullName evidence="1">non-specific serine/threonine protein kinase</fullName>
        <ecNumber evidence="1">2.7.11.1</ecNumber>
    </recommendedName>
</protein>
<dbReference type="Proteomes" id="UP000608955">
    <property type="component" value="Unassembled WGS sequence"/>
</dbReference>
<feature type="compositionally biased region" description="Basic residues" evidence="8">
    <location>
        <begin position="296"/>
        <end position="310"/>
    </location>
</feature>
<dbReference type="SMART" id="SM00220">
    <property type="entry name" value="S_TKc"/>
    <property type="match status" value="1"/>
</dbReference>
<dbReference type="PANTHER" id="PTHR43289:SF6">
    <property type="entry name" value="SERINE_THREONINE-PROTEIN KINASE NEKL-3"/>
    <property type="match status" value="1"/>
</dbReference>